<accession>A0A1D9FTP6</accession>
<organism evidence="1 2">
    <name type="scientific">Moorena producens (strain JHB)</name>
    <dbReference type="NCBI Taxonomy" id="1454205"/>
    <lineage>
        <taxon>Bacteria</taxon>
        <taxon>Bacillati</taxon>
        <taxon>Cyanobacteriota</taxon>
        <taxon>Cyanophyceae</taxon>
        <taxon>Coleofasciculales</taxon>
        <taxon>Coleofasciculaceae</taxon>
        <taxon>Moorena</taxon>
    </lineage>
</organism>
<dbReference type="Proteomes" id="UP000176944">
    <property type="component" value="Chromosome"/>
</dbReference>
<evidence type="ECO:0000313" key="2">
    <source>
        <dbReference type="Proteomes" id="UP000176944"/>
    </source>
</evidence>
<protein>
    <submittedName>
        <fullName evidence="1">Uncharacterized protein</fullName>
    </submittedName>
</protein>
<gene>
    <name evidence="1" type="ORF">BJP36_01330</name>
</gene>
<dbReference type="EMBL" id="CP017708">
    <property type="protein sequence ID" value="AOY78732.1"/>
    <property type="molecule type" value="Genomic_DNA"/>
</dbReference>
<reference evidence="2" key="1">
    <citation type="submission" date="2016-10" db="EMBL/GenBank/DDBJ databases">
        <title>Comparative genomics uncovers the prolific and rare metabolic potential of the cyanobacterial genus Moorea.</title>
        <authorList>
            <person name="Leao T."/>
            <person name="Castelao G."/>
            <person name="Korobeynikov A."/>
            <person name="Monroe E.A."/>
            <person name="Podell S."/>
            <person name="Glukhov E."/>
            <person name="Allen E."/>
            <person name="Gerwick W.H."/>
            <person name="Gerwick L."/>
        </authorList>
    </citation>
    <scope>NUCLEOTIDE SEQUENCE [LARGE SCALE GENOMIC DNA]</scope>
    <source>
        <strain evidence="2">JHB</strain>
    </source>
</reference>
<sequence length="66" mass="7355">MGCGVWGVADKKAMQRLHEGVSPTRALDLDNISPTRALDLDNKSTYSPLCKKPTPVRTTKLLWMLK</sequence>
<proteinExistence type="predicted"/>
<name>A0A1D9FTP6_MOOP1</name>
<dbReference type="AlphaFoldDB" id="A0A1D9FTP6"/>
<evidence type="ECO:0000313" key="1">
    <source>
        <dbReference type="EMBL" id="AOY78732.1"/>
    </source>
</evidence>